<feature type="domain" description="C6" evidence="2">
    <location>
        <begin position="37"/>
        <end position="133"/>
    </location>
</feature>
<gene>
    <name evidence="3" type="ORF">PMAYCL1PPCAC_17078</name>
</gene>
<dbReference type="Pfam" id="PF01681">
    <property type="entry name" value="C6"/>
    <property type="match status" value="1"/>
</dbReference>
<evidence type="ECO:0000256" key="1">
    <source>
        <dbReference type="SAM" id="SignalP"/>
    </source>
</evidence>
<feature type="non-terminal residue" evidence="3">
    <location>
        <position position="136"/>
    </location>
</feature>
<comment type="caution">
    <text evidence="3">The sequence shown here is derived from an EMBL/GenBank/DDBJ whole genome shotgun (WGS) entry which is preliminary data.</text>
</comment>
<evidence type="ECO:0000259" key="2">
    <source>
        <dbReference type="Pfam" id="PF01681"/>
    </source>
</evidence>
<feature type="signal peptide" evidence="1">
    <location>
        <begin position="1"/>
        <end position="18"/>
    </location>
</feature>
<protein>
    <recommendedName>
        <fullName evidence="2">C6 domain-containing protein</fullName>
    </recommendedName>
</protein>
<dbReference type="EMBL" id="BTRK01000004">
    <property type="protein sequence ID" value="GMR46883.1"/>
    <property type="molecule type" value="Genomic_DNA"/>
</dbReference>
<dbReference type="InterPro" id="IPR002601">
    <property type="entry name" value="C6_domain"/>
</dbReference>
<dbReference type="PANTHER" id="PTHR21629">
    <property type="entry name" value="C6 DOMAIN-CONTAINING PROTEIN"/>
    <property type="match status" value="1"/>
</dbReference>
<sequence length="136" mass="13961">SSLTYSALLVFLVVLGDACMRVNPGTPGMPAMNCRTCAANLVATTMVGAGSKAFGSIIPSNNAAGCLQMEYICNGLNSNIENSKMIPQINTQDGVVADGDDGAVDMVARFTVTCNAAGTAWENTGITITTLECASD</sequence>
<organism evidence="3 4">
    <name type="scientific">Pristionchus mayeri</name>
    <dbReference type="NCBI Taxonomy" id="1317129"/>
    <lineage>
        <taxon>Eukaryota</taxon>
        <taxon>Metazoa</taxon>
        <taxon>Ecdysozoa</taxon>
        <taxon>Nematoda</taxon>
        <taxon>Chromadorea</taxon>
        <taxon>Rhabditida</taxon>
        <taxon>Rhabditina</taxon>
        <taxon>Diplogasteromorpha</taxon>
        <taxon>Diplogasteroidea</taxon>
        <taxon>Neodiplogasteridae</taxon>
        <taxon>Pristionchus</taxon>
    </lineage>
</organism>
<feature type="chain" id="PRO_5042911038" description="C6 domain-containing protein" evidence="1">
    <location>
        <begin position="19"/>
        <end position="136"/>
    </location>
</feature>
<evidence type="ECO:0000313" key="4">
    <source>
        <dbReference type="Proteomes" id="UP001328107"/>
    </source>
</evidence>
<reference evidence="4" key="1">
    <citation type="submission" date="2022-10" db="EMBL/GenBank/DDBJ databases">
        <title>Genome assembly of Pristionchus species.</title>
        <authorList>
            <person name="Yoshida K."/>
            <person name="Sommer R.J."/>
        </authorList>
    </citation>
    <scope>NUCLEOTIDE SEQUENCE [LARGE SCALE GENOMIC DNA]</scope>
    <source>
        <strain evidence="4">RS5460</strain>
    </source>
</reference>
<dbReference type="AlphaFoldDB" id="A0AAN5CM24"/>
<feature type="non-terminal residue" evidence="3">
    <location>
        <position position="1"/>
    </location>
</feature>
<proteinExistence type="predicted"/>
<accession>A0AAN5CM24</accession>
<keyword evidence="1" id="KW-0732">Signal</keyword>
<evidence type="ECO:0000313" key="3">
    <source>
        <dbReference type="EMBL" id="GMR46883.1"/>
    </source>
</evidence>
<dbReference type="PANTHER" id="PTHR21629:SF5">
    <property type="entry name" value="C6 DOMAIN-CONTAINING PROTEIN"/>
    <property type="match status" value="1"/>
</dbReference>
<name>A0AAN5CM24_9BILA</name>
<keyword evidence="4" id="KW-1185">Reference proteome</keyword>
<dbReference type="Proteomes" id="UP001328107">
    <property type="component" value="Unassembled WGS sequence"/>
</dbReference>